<protein>
    <submittedName>
        <fullName evidence="1">Uncharacterized protein</fullName>
    </submittedName>
</protein>
<reference evidence="2" key="2">
    <citation type="submission" date="2015-01" db="EMBL/GenBank/DDBJ databases">
        <title>Evolutionary Origins and Diversification of the Mycorrhizal Mutualists.</title>
        <authorList>
            <consortium name="DOE Joint Genome Institute"/>
            <consortium name="Mycorrhizal Genomics Consortium"/>
            <person name="Kohler A."/>
            <person name="Kuo A."/>
            <person name="Nagy L.G."/>
            <person name="Floudas D."/>
            <person name="Copeland A."/>
            <person name="Barry K.W."/>
            <person name="Cichocki N."/>
            <person name="Veneault-Fourrey C."/>
            <person name="LaButti K."/>
            <person name="Lindquist E.A."/>
            <person name="Lipzen A."/>
            <person name="Lundell T."/>
            <person name="Morin E."/>
            <person name="Murat C."/>
            <person name="Riley R."/>
            <person name="Ohm R."/>
            <person name="Sun H."/>
            <person name="Tunlid A."/>
            <person name="Henrissat B."/>
            <person name="Grigoriev I.V."/>
            <person name="Hibbett D.S."/>
            <person name="Martin F."/>
        </authorList>
    </citation>
    <scope>NUCLEOTIDE SEQUENCE [LARGE SCALE GENOMIC DNA]</scope>
    <source>
        <strain evidence="2">ATCC 200175</strain>
    </source>
</reference>
<keyword evidence="2" id="KW-1185">Reference proteome</keyword>
<sequence length="132" mass="14683">MEISNYIAPEKFILPSPRGTVPLGWQHLIIVDRIRYLTTSNLDHSGDIRKDSVFSQRAPLAQETRCAASPPWLDVLIGILNGGRLQESRFPGLLRDGPGCVPISLLGYLCYVEQRTRASFTGHTTLYIANTT</sequence>
<accession>A0A0C9TEF9</accession>
<dbReference type="AlphaFoldDB" id="A0A0C9TEF9"/>
<reference evidence="1 2" key="1">
    <citation type="submission" date="2014-06" db="EMBL/GenBank/DDBJ databases">
        <authorList>
            <consortium name="DOE Joint Genome Institute"/>
            <person name="Kuo A."/>
            <person name="Kohler A."/>
            <person name="Nagy L.G."/>
            <person name="Floudas D."/>
            <person name="Copeland A."/>
            <person name="Barry K.W."/>
            <person name="Cichocki N."/>
            <person name="Veneault-Fourrey C."/>
            <person name="LaButti K."/>
            <person name="Lindquist E.A."/>
            <person name="Lipzen A."/>
            <person name="Lundell T."/>
            <person name="Morin E."/>
            <person name="Murat C."/>
            <person name="Sun H."/>
            <person name="Tunlid A."/>
            <person name="Henrissat B."/>
            <person name="Grigoriev I.V."/>
            <person name="Hibbett D.S."/>
            <person name="Martin F."/>
            <person name="Nordberg H.P."/>
            <person name="Cantor M.N."/>
            <person name="Hua S.X."/>
        </authorList>
    </citation>
    <scope>NUCLEOTIDE SEQUENCE [LARGE SCALE GENOMIC DNA]</scope>
    <source>
        <strain evidence="1 2">ATCC 200175</strain>
    </source>
</reference>
<evidence type="ECO:0000313" key="1">
    <source>
        <dbReference type="EMBL" id="KIJ05596.1"/>
    </source>
</evidence>
<name>A0A0C9TEF9_PAXIN</name>
<dbReference type="HOGENOM" id="CLU_1917704_0_0_1"/>
<evidence type="ECO:0000313" key="2">
    <source>
        <dbReference type="Proteomes" id="UP000053647"/>
    </source>
</evidence>
<dbReference type="Proteomes" id="UP000053647">
    <property type="component" value="Unassembled WGS sequence"/>
</dbReference>
<gene>
    <name evidence="1" type="ORF">PAXINDRAFT_21162</name>
</gene>
<proteinExistence type="predicted"/>
<dbReference type="EMBL" id="KN820859">
    <property type="protein sequence ID" value="KIJ05596.1"/>
    <property type="molecule type" value="Genomic_DNA"/>
</dbReference>
<organism evidence="1 2">
    <name type="scientific">Paxillus involutus ATCC 200175</name>
    <dbReference type="NCBI Taxonomy" id="664439"/>
    <lineage>
        <taxon>Eukaryota</taxon>
        <taxon>Fungi</taxon>
        <taxon>Dikarya</taxon>
        <taxon>Basidiomycota</taxon>
        <taxon>Agaricomycotina</taxon>
        <taxon>Agaricomycetes</taxon>
        <taxon>Agaricomycetidae</taxon>
        <taxon>Boletales</taxon>
        <taxon>Paxilineae</taxon>
        <taxon>Paxillaceae</taxon>
        <taxon>Paxillus</taxon>
    </lineage>
</organism>